<accession>A0AAD5LNM4</accession>
<feature type="region of interest" description="Disordered" evidence="1">
    <location>
        <begin position="53"/>
        <end position="72"/>
    </location>
</feature>
<dbReference type="AlphaFoldDB" id="A0AAD5LNM4"/>
<name>A0AAD5LNM4_PYTIN</name>
<protein>
    <submittedName>
        <fullName evidence="2">Uncharacterized protein</fullName>
    </submittedName>
</protein>
<evidence type="ECO:0000313" key="2">
    <source>
        <dbReference type="EMBL" id="KAJ0388605.1"/>
    </source>
</evidence>
<feature type="compositionally biased region" description="Acidic residues" evidence="1">
    <location>
        <begin position="1"/>
        <end position="11"/>
    </location>
</feature>
<dbReference type="Proteomes" id="UP001209570">
    <property type="component" value="Unassembled WGS sequence"/>
</dbReference>
<feature type="region of interest" description="Disordered" evidence="1">
    <location>
        <begin position="1"/>
        <end position="35"/>
    </location>
</feature>
<proteinExistence type="predicted"/>
<dbReference type="EMBL" id="JAKCXM010008007">
    <property type="protein sequence ID" value="KAJ0388605.1"/>
    <property type="molecule type" value="Genomic_DNA"/>
</dbReference>
<evidence type="ECO:0000256" key="1">
    <source>
        <dbReference type="SAM" id="MobiDB-lite"/>
    </source>
</evidence>
<evidence type="ECO:0000313" key="3">
    <source>
        <dbReference type="Proteomes" id="UP001209570"/>
    </source>
</evidence>
<keyword evidence="3" id="KW-1185">Reference proteome</keyword>
<reference evidence="2" key="1">
    <citation type="submission" date="2021-12" db="EMBL/GenBank/DDBJ databases">
        <title>Prjna785345.</title>
        <authorList>
            <person name="Rujirawat T."/>
            <person name="Krajaejun T."/>
        </authorList>
    </citation>
    <scope>NUCLEOTIDE SEQUENCE</scope>
    <source>
        <strain evidence="2">Pi057C3</strain>
    </source>
</reference>
<feature type="compositionally biased region" description="Basic and acidic residues" evidence="1">
    <location>
        <begin position="20"/>
        <end position="35"/>
    </location>
</feature>
<comment type="caution">
    <text evidence="2">The sequence shown here is derived from an EMBL/GenBank/DDBJ whole genome shotgun (WGS) entry which is preliminary data.</text>
</comment>
<sequence length="72" mass="8168">MPSSDEEEDDSTLDHTSLLSHDDDRDLDEHDAIPNGDDRAYYYWELMKQLAAKPPRELGHAASPRASQRMGP</sequence>
<organism evidence="2 3">
    <name type="scientific">Pythium insidiosum</name>
    <name type="common">Pythiosis disease agent</name>
    <dbReference type="NCBI Taxonomy" id="114742"/>
    <lineage>
        <taxon>Eukaryota</taxon>
        <taxon>Sar</taxon>
        <taxon>Stramenopiles</taxon>
        <taxon>Oomycota</taxon>
        <taxon>Peronosporomycetes</taxon>
        <taxon>Pythiales</taxon>
        <taxon>Pythiaceae</taxon>
        <taxon>Pythium</taxon>
    </lineage>
</organism>
<gene>
    <name evidence="2" type="ORF">P43SY_010449</name>
</gene>